<dbReference type="EMBL" id="CAJVPM010004212">
    <property type="protein sequence ID" value="CAG8510608.1"/>
    <property type="molecule type" value="Genomic_DNA"/>
</dbReference>
<keyword evidence="2" id="KW-1185">Reference proteome</keyword>
<gene>
    <name evidence="1" type="ORF">SCALOS_LOCUS3642</name>
</gene>
<comment type="caution">
    <text evidence="1">The sequence shown here is derived from an EMBL/GenBank/DDBJ whole genome shotgun (WGS) entry which is preliminary data.</text>
</comment>
<name>A0ACA9L4H8_9GLOM</name>
<evidence type="ECO:0000313" key="1">
    <source>
        <dbReference type="EMBL" id="CAG8510608.1"/>
    </source>
</evidence>
<protein>
    <submittedName>
        <fullName evidence="1">9505_t:CDS:1</fullName>
    </submittedName>
</protein>
<dbReference type="Proteomes" id="UP000789860">
    <property type="component" value="Unassembled WGS sequence"/>
</dbReference>
<reference evidence="1" key="1">
    <citation type="submission" date="2021-06" db="EMBL/GenBank/DDBJ databases">
        <authorList>
            <person name="Kallberg Y."/>
            <person name="Tangrot J."/>
            <person name="Rosling A."/>
        </authorList>
    </citation>
    <scope>NUCLEOTIDE SEQUENCE</scope>
    <source>
        <strain evidence="1">AU212A</strain>
    </source>
</reference>
<organism evidence="1 2">
    <name type="scientific">Scutellospora calospora</name>
    <dbReference type="NCBI Taxonomy" id="85575"/>
    <lineage>
        <taxon>Eukaryota</taxon>
        <taxon>Fungi</taxon>
        <taxon>Fungi incertae sedis</taxon>
        <taxon>Mucoromycota</taxon>
        <taxon>Glomeromycotina</taxon>
        <taxon>Glomeromycetes</taxon>
        <taxon>Diversisporales</taxon>
        <taxon>Gigasporaceae</taxon>
        <taxon>Scutellospora</taxon>
    </lineage>
</organism>
<sequence length="143" mass="17470">MRHDKNPYLKFKNEIVEILKDNFEFDIHFDFKTIIHYYHKEIIVSKDSIKFLILYKYRPKANIHLNDIGRINRISKYYSVQPVVVTNQEYRKKAIKLAEELNVLLTHKSNIKYKLLFCIKKEIKKIELENIEKEEKIYLCIYE</sequence>
<proteinExistence type="predicted"/>
<evidence type="ECO:0000313" key="2">
    <source>
        <dbReference type="Proteomes" id="UP000789860"/>
    </source>
</evidence>
<accession>A0ACA9L4H8</accession>